<dbReference type="Proteomes" id="UP000070163">
    <property type="component" value="Unassembled WGS sequence"/>
</dbReference>
<keyword evidence="5" id="KW-1185">Reference proteome</keyword>
<gene>
    <name evidence="4" type="ORF">AKJ57_04940</name>
</gene>
<dbReference type="InterPro" id="IPR027623">
    <property type="entry name" value="AmmeMemoSam_A"/>
</dbReference>
<reference evidence="4 5" key="1">
    <citation type="journal article" date="2016" name="Sci. Rep.">
        <title>Metabolic traits of an uncultured archaeal lineage -MSBL1- from brine pools of the Red Sea.</title>
        <authorList>
            <person name="Mwirichia R."/>
            <person name="Alam I."/>
            <person name="Rashid M."/>
            <person name="Vinu M."/>
            <person name="Ba-Alawi W."/>
            <person name="Anthony Kamau A."/>
            <person name="Kamanda Ngugi D."/>
            <person name="Goker M."/>
            <person name="Klenk H.P."/>
            <person name="Bajic V."/>
            <person name="Stingl U."/>
        </authorList>
    </citation>
    <scope>NUCLEOTIDE SEQUENCE [LARGE SCALE GENOMIC DNA]</scope>
    <source>
        <strain evidence="4">SCGC-AAA259A05</strain>
    </source>
</reference>
<feature type="domain" description="AMMECR1" evidence="3">
    <location>
        <begin position="5"/>
        <end position="205"/>
    </location>
</feature>
<dbReference type="PANTHER" id="PTHR13016:SF0">
    <property type="entry name" value="AMME SYNDROME CANDIDATE GENE 1 PROTEIN"/>
    <property type="match status" value="1"/>
</dbReference>
<dbReference type="InterPro" id="IPR036071">
    <property type="entry name" value="AMMECR1_dom_sf"/>
</dbReference>
<dbReference type="PANTHER" id="PTHR13016">
    <property type="entry name" value="AMMECR1 HOMOLOG"/>
    <property type="match status" value="1"/>
</dbReference>
<evidence type="ECO:0000256" key="1">
    <source>
        <dbReference type="HAMAP-Rule" id="MF_00645"/>
    </source>
</evidence>
<proteinExistence type="inferred from homology"/>
<comment type="caution">
    <text evidence="4">The sequence shown here is derived from an EMBL/GenBank/DDBJ whole genome shotgun (WGS) entry which is preliminary data.</text>
</comment>
<dbReference type="EMBL" id="LHXJ01000066">
    <property type="protein sequence ID" value="KXA89744.1"/>
    <property type="molecule type" value="Genomic_DNA"/>
</dbReference>
<dbReference type="AlphaFoldDB" id="A0A133U6B1"/>
<dbReference type="SUPFAM" id="SSF143447">
    <property type="entry name" value="AMMECR1-like"/>
    <property type="match status" value="1"/>
</dbReference>
<dbReference type="PATRIC" id="fig|1698259.3.peg.1363"/>
<organism evidence="4 5">
    <name type="scientific">candidate division MSBL1 archaeon SCGC-AAA259A05</name>
    <dbReference type="NCBI Taxonomy" id="1698259"/>
    <lineage>
        <taxon>Archaea</taxon>
        <taxon>Methanobacteriati</taxon>
        <taxon>Methanobacteriota</taxon>
        <taxon>candidate division MSBL1</taxon>
    </lineage>
</organism>
<name>A0A133U6B1_9EURY</name>
<protein>
    <recommendedName>
        <fullName evidence="1">Protein AKJ57_04940</fullName>
    </recommendedName>
</protein>
<evidence type="ECO:0000256" key="2">
    <source>
        <dbReference type="SAM" id="MobiDB-lite"/>
    </source>
</evidence>
<dbReference type="InterPro" id="IPR027485">
    <property type="entry name" value="AMMECR1_N"/>
</dbReference>
<dbReference type="Gene3D" id="3.30.1490.150">
    <property type="entry name" value="Hypothetical protein ph0010, domain 2"/>
    <property type="match status" value="1"/>
</dbReference>
<feature type="region of interest" description="Disordered" evidence="2">
    <location>
        <begin position="23"/>
        <end position="43"/>
    </location>
</feature>
<dbReference type="InterPro" id="IPR023472">
    <property type="entry name" value="Uncharacterised_MJ0810"/>
</dbReference>
<evidence type="ECO:0000259" key="3">
    <source>
        <dbReference type="PROSITE" id="PS51112"/>
    </source>
</evidence>
<dbReference type="InterPro" id="IPR002733">
    <property type="entry name" value="AMMECR1_domain"/>
</dbReference>
<dbReference type="Gene3D" id="3.30.700.20">
    <property type="entry name" value="Hypothetical protein ph0010, domain 1"/>
    <property type="match status" value="1"/>
</dbReference>
<evidence type="ECO:0000313" key="4">
    <source>
        <dbReference type="EMBL" id="KXA89744.1"/>
    </source>
</evidence>
<evidence type="ECO:0000313" key="5">
    <source>
        <dbReference type="Proteomes" id="UP000070163"/>
    </source>
</evidence>
<dbReference type="NCBIfam" id="TIGR00296">
    <property type="entry name" value="TIGR00296 family protein"/>
    <property type="match status" value="1"/>
</dbReference>
<dbReference type="InterPro" id="IPR023473">
    <property type="entry name" value="AMMECR1"/>
</dbReference>
<dbReference type="PROSITE" id="PS51112">
    <property type="entry name" value="AMMECR1"/>
    <property type="match status" value="1"/>
</dbReference>
<sequence>MLGLEEGKKAVEIARETIETYLKEGRKPDPPGEIPEKFREDREIPEKFREDRGVFVTLNKSGSLRGCIGRPLPDQPLIDGLMDSAVNAATSDSRFPSVGEGELKNISIEVSVLTVPDKVEVDDPKELPEKVRVGRDGLIARYRSRAGLLLPQVPVDNDWDAEEFLSQTCVKAGLSPDAWVKGGVEFEKFSAQVFGEKEPGGEVVEKGLG</sequence>
<dbReference type="HAMAP" id="MF_00645">
    <property type="entry name" value="AMMECR1"/>
    <property type="match status" value="1"/>
</dbReference>
<dbReference type="Pfam" id="PF01871">
    <property type="entry name" value="AMMECR1"/>
    <property type="match status" value="1"/>
</dbReference>
<dbReference type="NCBIfam" id="TIGR04335">
    <property type="entry name" value="AmmeMemoSam_A"/>
    <property type="match status" value="1"/>
</dbReference>
<accession>A0A133U6B1</accession>